<dbReference type="PROSITE" id="PS50404">
    <property type="entry name" value="GST_NTER"/>
    <property type="match status" value="1"/>
</dbReference>
<dbReference type="InterPro" id="IPR036282">
    <property type="entry name" value="Glutathione-S-Trfase_C_sf"/>
</dbReference>
<dbReference type="PROSITE" id="PS50405">
    <property type="entry name" value="GST_CTER"/>
    <property type="match status" value="1"/>
</dbReference>
<dbReference type="GO" id="GO:0016740">
    <property type="term" value="F:transferase activity"/>
    <property type="evidence" value="ECO:0007669"/>
    <property type="project" value="UniProtKB-KW"/>
</dbReference>
<keyword evidence="3" id="KW-0808">Transferase</keyword>
<evidence type="ECO:0000259" key="2">
    <source>
        <dbReference type="PROSITE" id="PS50405"/>
    </source>
</evidence>
<dbReference type="CDD" id="cd00570">
    <property type="entry name" value="GST_N_family"/>
    <property type="match status" value="1"/>
</dbReference>
<proteinExistence type="predicted"/>
<dbReference type="Pfam" id="PF13417">
    <property type="entry name" value="GST_N_3"/>
    <property type="match status" value="1"/>
</dbReference>
<accession>A0A842HL09</accession>
<dbReference type="RefSeq" id="WP_185778779.1">
    <property type="nucleotide sequence ID" value="NZ_JACJUU010000002.1"/>
</dbReference>
<name>A0A842HL09_9BURK</name>
<feature type="domain" description="GST C-terminal" evidence="2">
    <location>
        <begin position="85"/>
        <end position="216"/>
    </location>
</feature>
<dbReference type="SFLD" id="SFLDS00019">
    <property type="entry name" value="Glutathione_Transferase_(cytos"/>
    <property type="match status" value="1"/>
</dbReference>
<feature type="domain" description="GST N-terminal" evidence="1">
    <location>
        <begin position="3"/>
        <end position="79"/>
    </location>
</feature>
<dbReference type="PANTHER" id="PTHR43968:SF6">
    <property type="entry name" value="GLUTATHIONE S-TRANSFERASE OMEGA"/>
    <property type="match status" value="1"/>
</dbReference>
<evidence type="ECO:0000313" key="3">
    <source>
        <dbReference type="EMBL" id="MBC2768966.1"/>
    </source>
</evidence>
<dbReference type="AlphaFoldDB" id="A0A842HL09"/>
<dbReference type="PANTHER" id="PTHR43968">
    <property type="match status" value="1"/>
</dbReference>
<gene>
    <name evidence="3" type="ORF">GTU67_03440</name>
</gene>
<reference evidence="3 4" key="1">
    <citation type="submission" date="2020-08" db="EMBL/GenBank/DDBJ databases">
        <title>Paraeoetvoesia sp. YC-7-48 draft genome sequence.</title>
        <authorList>
            <person name="Yao L."/>
        </authorList>
    </citation>
    <scope>NUCLEOTIDE SEQUENCE [LARGE SCALE GENOMIC DNA]</scope>
    <source>
        <strain evidence="4">YC-7-48</strain>
    </source>
</reference>
<dbReference type="SUPFAM" id="SSF47616">
    <property type="entry name" value="GST C-terminal domain-like"/>
    <property type="match status" value="1"/>
</dbReference>
<dbReference type="Gene3D" id="1.20.1050.10">
    <property type="match status" value="1"/>
</dbReference>
<comment type="caution">
    <text evidence="3">The sequence shown here is derived from an EMBL/GenBank/DDBJ whole genome shotgun (WGS) entry which is preliminary data.</text>
</comment>
<evidence type="ECO:0000259" key="1">
    <source>
        <dbReference type="PROSITE" id="PS50404"/>
    </source>
</evidence>
<dbReference type="Proteomes" id="UP000545386">
    <property type="component" value="Unassembled WGS sequence"/>
</dbReference>
<dbReference type="InterPro" id="IPR010987">
    <property type="entry name" value="Glutathione-S-Trfase_C-like"/>
</dbReference>
<sequence length="222" mass="25041">MTQPIRLYGTPLSNYYNKVKIALLEQNRPFEEVLIRPADRWPDGSPTGKVPYLETPDGHLVFESQAIVEYLEETREQAPSLYPVNTIERARCRELTSYLELYLELPARRLYGAAFWGAKLAPGLAEEVIADVSHGLVFLARRADFLPWLCGNDFTHADAAAWAHFATMQRALQFVGAASLLHDALPPLAGYLEKLVTRPSIQRTQADLRVEFRQRFGKASPA</sequence>
<dbReference type="EMBL" id="JACJUU010000002">
    <property type="protein sequence ID" value="MBC2768966.1"/>
    <property type="molecule type" value="Genomic_DNA"/>
</dbReference>
<dbReference type="SUPFAM" id="SSF52833">
    <property type="entry name" value="Thioredoxin-like"/>
    <property type="match status" value="1"/>
</dbReference>
<protein>
    <submittedName>
        <fullName evidence="3">Glutathione S-transferase family protein</fullName>
    </submittedName>
</protein>
<dbReference type="InterPro" id="IPR050983">
    <property type="entry name" value="GST_Omega/HSP26"/>
</dbReference>
<dbReference type="Gene3D" id="3.40.30.10">
    <property type="entry name" value="Glutaredoxin"/>
    <property type="match status" value="1"/>
</dbReference>
<evidence type="ECO:0000313" key="4">
    <source>
        <dbReference type="Proteomes" id="UP000545386"/>
    </source>
</evidence>
<dbReference type="InterPro" id="IPR036249">
    <property type="entry name" value="Thioredoxin-like_sf"/>
</dbReference>
<dbReference type="GO" id="GO:0005737">
    <property type="term" value="C:cytoplasm"/>
    <property type="evidence" value="ECO:0007669"/>
    <property type="project" value="TreeGrafter"/>
</dbReference>
<keyword evidence="4" id="KW-1185">Reference proteome</keyword>
<dbReference type="InterPro" id="IPR040079">
    <property type="entry name" value="Glutathione_S-Trfase"/>
</dbReference>
<dbReference type="InterPro" id="IPR004045">
    <property type="entry name" value="Glutathione_S-Trfase_N"/>
</dbReference>
<organism evidence="3 4">
    <name type="scientific">Pusillimonas minor</name>
    <dbReference type="NCBI Taxonomy" id="2697024"/>
    <lineage>
        <taxon>Bacteria</taxon>
        <taxon>Pseudomonadati</taxon>
        <taxon>Pseudomonadota</taxon>
        <taxon>Betaproteobacteria</taxon>
        <taxon>Burkholderiales</taxon>
        <taxon>Alcaligenaceae</taxon>
        <taxon>Pusillimonas</taxon>
    </lineage>
</organism>